<reference evidence="2" key="1">
    <citation type="submission" date="2016-11" db="UniProtKB">
        <authorList>
            <consortium name="WormBaseParasite"/>
        </authorList>
    </citation>
    <scope>IDENTIFICATION</scope>
    <source>
        <strain evidence="2">KR3021</strain>
    </source>
</reference>
<dbReference type="WBParaSite" id="RSKR_0000785400.1">
    <property type="protein sequence ID" value="RSKR_0000785400.1"/>
    <property type="gene ID" value="RSKR_0000785400"/>
</dbReference>
<name>A0AC35U5H8_9BILA</name>
<organism evidence="1 2">
    <name type="scientific">Rhabditophanes sp. KR3021</name>
    <dbReference type="NCBI Taxonomy" id="114890"/>
    <lineage>
        <taxon>Eukaryota</taxon>
        <taxon>Metazoa</taxon>
        <taxon>Ecdysozoa</taxon>
        <taxon>Nematoda</taxon>
        <taxon>Chromadorea</taxon>
        <taxon>Rhabditida</taxon>
        <taxon>Tylenchina</taxon>
        <taxon>Panagrolaimomorpha</taxon>
        <taxon>Strongyloidoidea</taxon>
        <taxon>Alloionematidae</taxon>
        <taxon>Rhabditophanes</taxon>
    </lineage>
</organism>
<dbReference type="Proteomes" id="UP000095286">
    <property type="component" value="Unplaced"/>
</dbReference>
<evidence type="ECO:0000313" key="2">
    <source>
        <dbReference type="WBParaSite" id="RSKR_0000785400.1"/>
    </source>
</evidence>
<sequence>MASDSTQSTTSNSPNNDCDKKTKPSGIGTKPKVATPHVVAKIEQYKIENPTIFAWEIREKLISEKICEQPPSVSSINRILRTRNSERAAEELTLMLNQRNQGHMPADPGQYNSLRMAQLLQPSNVVGIDWLTAASRPNLPLWSYGNSLFNSILPQVNVLPNPIRNLYQPNAFINPNLQSNILNQATNSFFLSQNLLSQAKASLQTTRPLQVTKVCDEELTSRTSSNTSSTTAVAVADSDDDRHTSGRTHFSIEQLKQLETIFNNNPYPDVSTRLDIARKLQLSEMKVAVWFSNRRAKWRKTKEVTNAISRNKEEERRESKRKLGDSQQQKYEKNVPSKKIKTSASITFKPYE</sequence>
<proteinExistence type="predicted"/>
<accession>A0AC35U5H8</accession>
<evidence type="ECO:0000313" key="1">
    <source>
        <dbReference type="Proteomes" id="UP000095286"/>
    </source>
</evidence>
<protein>
    <submittedName>
        <fullName evidence="2">Homeobox domain-containing protein</fullName>
    </submittedName>
</protein>